<dbReference type="EMBL" id="JAQQAF010000001">
    <property type="protein sequence ID" value="KAJ8511477.1"/>
    <property type="molecule type" value="Genomic_DNA"/>
</dbReference>
<organism evidence="2 3">
    <name type="scientific">Ensete ventricosum</name>
    <name type="common">Abyssinian banana</name>
    <name type="synonym">Musa ensete</name>
    <dbReference type="NCBI Taxonomy" id="4639"/>
    <lineage>
        <taxon>Eukaryota</taxon>
        <taxon>Viridiplantae</taxon>
        <taxon>Streptophyta</taxon>
        <taxon>Embryophyta</taxon>
        <taxon>Tracheophyta</taxon>
        <taxon>Spermatophyta</taxon>
        <taxon>Magnoliopsida</taxon>
        <taxon>Liliopsida</taxon>
        <taxon>Zingiberales</taxon>
        <taxon>Musaceae</taxon>
        <taxon>Ensete</taxon>
    </lineage>
</organism>
<reference evidence="2 3" key="1">
    <citation type="submission" date="2022-12" db="EMBL/GenBank/DDBJ databases">
        <title>Chromosome-scale assembly of the Ensete ventricosum genome.</title>
        <authorList>
            <person name="Dussert Y."/>
            <person name="Stocks J."/>
            <person name="Wendawek A."/>
            <person name="Woldeyes F."/>
            <person name="Nichols R.A."/>
            <person name="Borrell J.S."/>
        </authorList>
    </citation>
    <scope>NUCLEOTIDE SEQUENCE [LARGE SCALE GENOMIC DNA]</scope>
    <source>
        <strain evidence="3">cv. Maze</strain>
        <tissue evidence="2">Seeds</tissue>
    </source>
</reference>
<accession>A0AAV8RWK9</accession>
<evidence type="ECO:0000313" key="2">
    <source>
        <dbReference type="EMBL" id="KAJ8511477.1"/>
    </source>
</evidence>
<comment type="caution">
    <text evidence="2">The sequence shown here is derived from an EMBL/GenBank/DDBJ whole genome shotgun (WGS) entry which is preliminary data.</text>
</comment>
<feature type="region of interest" description="Disordered" evidence="1">
    <location>
        <begin position="182"/>
        <end position="206"/>
    </location>
</feature>
<dbReference type="AlphaFoldDB" id="A0AAV8RWK9"/>
<proteinExistence type="predicted"/>
<gene>
    <name evidence="2" type="ORF">OPV22_001911</name>
</gene>
<evidence type="ECO:0000313" key="3">
    <source>
        <dbReference type="Proteomes" id="UP001222027"/>
    </source>
</evidence>
<keyword evidence="3" id="KW-1185">Reference proteome</keyword>
<protein>
    <submittedName>
        <fullName evidence="2">Uncharacterized protein</fullName>
    </submittedName>
</protein>
<evidence type="ECO:0000256" key="1">
    <source>
        <dbReference type="SAM" id="MobiDB-lite"/>
    </source>
</evidence>
<sequence length="232" mass="26024">MILWIILMDCKGHRLEIRVGTHVAAAADNTALREQRPDQNIQNACGFGGGREPSVAVSADVFFATRCSLGAHNQIKCREKDCGSTKSDWLPYYPIEASESEDFKTFCLLLLGQEDKPEEEVRARNSCKKTVWFTANLFPPCDEWNRWLYLFHEETRPSDLPQQDLLSVQHRSAINYTFENCSSSAQQRRTRDGGPPQGQDKAQVDDGVAETQIGPTPLLCRVGAVEMHATAH</sequence>
<dbReference type="Proteomes" id="UP001222027">
    <property type="component" value="Unassembled WGS sequence"/>
</dbReference>
<name>A0AAV8RWK9_ENSVE</name>